<evidence type="ECO:0000313" key="2">
    <source>
        <dbReference type="EMBL" id="MCJ1961005.1"/>
    </source>
</evidence>
<organism evidence="2 3">
    <name type="scientific">Novosphingobium mangrovi</name>
    <name type="common">ex Hu et al. 2023</name>
    <dbReference type="NCBI Taxonomy" id="2930094"/>
    <lineage>
        <taxon>Bacteria</taxon>
        <taxon>Pseudomonadati</taxon>
        <taxon>Pseudomonadota</taxon>
        <taxon>Alphaproteobacteria</taxon>
        <taxon>Sphingomonadales</taxon>
        <taxon>Sphingomonadaceae</taxon>
        <taxon>Novosphingobium</taxon>
    </lineage>
</organism>
<dbReference type="Gene3D" id="3.10.180.10">
    <property type="entry name" value="2,3-Dihydroxybiphenyl 1,2-Dioxygenase, domain 1"/>
    <property type="match status" value="1"/>
</dbReference>
<reference evidence="2" key="1">
    <citation type="submission" date="2022-03" db="EMBL/GenBank/DDBJ databases">
        <title>Identification of a novel bacterium isolated from mangrove sediments.</title>
        <authorList>
            <person name="Pan X."/>
        </authorList>
    </citation>
    <scope>NUCLEOTIDE SEQUENCE</scope>
    <source>
        <strain evidence="2">B2637</strain>
    </source>
</reference>
<dbReference type="PANTHER" id="PTHR46142:SF3">
    <property type="entry name" value="F18B13.24 PROTEIN"/>
    <property type="match status" value="1"/>
</dbReference>
<dbReference type="EMBL" id="JALHAT010000014">
    <property type="protein sequence ID" value="MCJ1961005.1"/>
    <property type="molecule type" value="Genomic_DNA"/>
</dbReference>
<dbReference type="PROSITE" id="PS51819">
    <property type="entry name" value="VOC"/>
    <property type="match status" value="1"/>
</dbReference>
<gene>
    <name evidence="2" type="ORF">MTR65_09965</name>
</gene>
<accession>A0ABT0ACT9</accession>
<dbReference type="InterPro" id="IPR029068">
    <property type="entry name" value="Glyas_Bleomycin-R_OHBP_Dase"/>
</dbReference>
<sequence length="145" mass="16639">MNSPFLQFETRVRARVVALDHFCVVASDLDRSEAFYRDVLSLESCPAPAPLTRETARWIYDHEERPIIHLNAKSAPRAMDRDMTKGPTGALHHIALRCEGFDDIRDRLEDRGLTYESNVIQSIGLRQIFVHDPDGVLLELNFFED</sequence>
<evidence type="ECO:0000313" key="3">
    <source>
        <dbReference type="Proteomes" id="UP001162802"/>
    </source>
</evidence>
<keyword evidence="3" id="KW-1185">Reference proteome</keyword>
<dbReference type="SUPFAM" id="SSF54593">
    <property type="entry name" value="Glyoxalase/Bleomycin resistance protein/Dihydroxybiphenyl dioxygenase"/>
    <property type="match status" value="1"/>
</dbReference>
<dbReference type="InterPro" id="IPR037523">
    <property type="entry name" value="VOC_core"/>
</dbReference>
<proteinExistence type="predicted"/>
<name>A0ABT0ACT9_9SPHN</name>
<evidence type="ECO:0000259" key="1">
    <source>
        <dbReference type="PROSITE" id="PS51819"/>
    </source>
</evidence>
<dbReference type="Proteomes" id="UP001162802">
    <property type="component" value="Unassembled WGS sequence"/>
</dbReference>
<dbReference type="RefSeq" id="WP_243799676.1">
    <property type="nucleotide sequence ID" value="NZ_JALHAT010000014.1"/>
</dbReference>
<comment type="caution">
    <text evidence="2">The sequence shown here is derived from an EMBL/GenBank/DDBJ whole genome shotgun (WGS) entry which is preliminary data.</text>
</comment>
<protein>
    <submittedName>
        <fullName evidence="2">VOC family protein</fullName>
    </submittedName>
</protein>
<dbReference type="InterPro" id="IPR004360">
    <property type="entry name" value="Glyas_Fos-R_dOase_dom"/>
</dbReference>
<feature type="domain" description="VOC" evidence="1">
    <location>
        <begin position="18"/>
        <end position="143"/>
    </location>
</feature>
<dbReference type="PANTHER" id="PTHR46142">
    <property type="match status" value="1"/>
</dbReference>
<dbReference type="Pfam" id="PF00903">
    <property type="entry name" value="Glyoxalase"/>
    <property type="match status" value="1"/>
</dbReference>